<dbReference type="AlphaFoldDB" id="A0AAJ3LJM1"/>
<keyword evidence="1" id="KW-0472">Membrane</keyword>
<dbReference type="EMBL" id="JACAQR010000051">
    <property type="protein sequence ID" value="NWD45519.1"/>
    <property type="molecule type" value="Genomic_DNA"/>
</dbReference>
<dbReference type="Proteomes" id="UP000546584">
    <property type="component" value="Unassembled WGS sequence"/>
</dbReference>
<evidence type="ECO:0000256" key="1">
    <source>
        <dbReference type="SAM" id="Phobius"/>
    </source>
</evidence>
<gene>
    <name evidence="2" type="ORF">HX826_26925</name>
</gene>
<keyword evidence="1" id="KW-1133">Transmembrane helix</keyword>
<reference evidence="2 3" key="1">
    <citation type="submission" date="2020-04" db="EMBL/GenBank/DDBJ databases">
        <title>Molecular characterization of pseudomonads from Agaricus bisporus reveal novel blotch 2 pathogens in Western Europe.</title>
        <authorList>
            <person name="Taparia T."/>
            <person name="Krijger M."/>
            <person name="Haynes E."/>
            <person name="Elpinstone J.G."/>
            <person name="Noble R."/>
            <person name="Van Der Wolf J."/>
        </authorList>
    </citation>
    <scope>NUCLEOTIDE SEQUENCE [LARGE SCALE GENOMIC DNA]</scope>
    <source>
        <strain evidence="2 3">IPO3753</strain>
    </source>
</reference>
<evidence type="ECO:0000313" key="2">
    <source>
        <dbReference type="EMBL" id="NWD45519.1"/>
    </source>
</evidence>
<feature type="transmembrane region" description="Helical" evidence="1">
    <location>
        <begin position="29"/>
        <end position="52"/>
    </location>
</feature>
<proteinExistence type="predicted"/>
<comment type="caution">
    <text evidence="2">The sequence shown here is derived from an EMBL/GenBank/DDBJ whole genome shotgun (WGS) entry which is preliminary data.</text>
</comment>
<evidence type="ECO:0000313" key="3">
    <source>
        <dbReference type="Proteomes" id="UP000546584"/>
    </source>
</evidence>
<keyword evidence="1" id="KW-0812">Transmembrane</keyword>
<accession>A0AAJ3LJM1</accession>
<feature type="non-terminal residue" evidence="2">
    <location>
        <position position="53"/>
    </location>
</feature>
<name>A0AAJ3LJM1_9PSED</name>
<protein>
    <submittedName>
        <fullName evidence="2">Uncharacterized protein</fullName>
    </submittedName>
</protein>
<organism evidence="2 3">
    <name type="scientific">Pseudomonas yamanorum</name>
    <dbReference type="NCBI Taxonomy" id="515393"/>
    <lineage>
        <taxon>Bacteria</taxon>
        <taxon>Pseudomonadati</taxon>
        <taxon>Pseudomonadota</taxon>
        <taxon>Gammaproteobacteria</taxon>
        <taxon>Pseudomonadales</taxon>
        <taxon>Pseudomonadaceae</taxon>
        <taxon>Pseudomonas</taxon>
    </lineage>
</organism>
<sequence length="53" mass="5839">MLLLWILVLVVGIAYLAHRRIAPLPAIGVVAVYLLAMGAFSHAPGWLLLIFWV</sequence>